<name>A0A6I6AJ05_9PLAN</name>
<feature type="transmembrane region" description="Helical" evidence="1">
    <location>
        <begin position="115"/>
        <end position="137"/>
    </location>
</feature>
<sequence length="181" mass="20484">MTEYPVPENREATEWRFDDQGLLAGPYSYIELMEYVELDYIQPETEIIHEDGRKYQAFEVGLFPGFVPEKPDPAEEYRNAVTPLPGWNFLAGVVVFSLVSFKVQQKVPEGHWFNGIMPFSMIIGGFAMVLIGCYTGLTGIAHSFSGIPQYRPVFNRIGAVIAIVFGTILIFWGFQVLLFSK</sequence>
<evidence type="ECO:0000313" key="3">
    <source>
        <dbReference type="Proteomes" id="UP000427281"/>
    </source>
</evidence>
<dbReference type="Proteomes" id="UP000427281">
    <property type="component" value="Chromosome"/>
</dbReference>
<protein>
    <submittedName>
        <fullName evidence="2">Uncharacterized protein</fullName>
    </submittedName>
</protein>
<organism evidence="2 3">
    <name type="scientific">Gimesia benthica</name>
    <dbReference type="NCBI Taxonomy" id="2608982"/>
    <lineage>
        <taxon>Bacteria</taxon>
        <taxon>Pseudomonadati</taxon>
        <taxon>Planctomycetota</taxon>
        <taxon>Planctomycetia</taxon>
        <taxon>Planctomycetales</taxon>
        <taxon>Planctomycetaceae</taxon>
        <taxon>Gimesia</taxon>
    </lineage>
</organism>
<dbReference type="InterPro" id="IPR035445">
    <property type="entry name" value="GYF-like_dom_sf"/>
</dbReference>
<dbReference type="SUPFAM" id="SSF55277">
    <property type="entry name" value="GYF domain"/>
    <property type="match status" value="1"/>
</dbReference>
<dbReference type="KEGG" id="gim:F1728_18945"/>
<accession>A0A6I6AJ05</accession>
<dbReference type="RefSeq" id="WP_155365411.1">
    <property type="nucleotide sequence ID" value="NZ_CP043930.1"/>
</dbReference>
<dbReference type="AlphaFoldDB" id="A0A6I6AJ05"/>
<keyword evidence="3" id="KW-1185">Reference proteome</keyword>
<dbReference type="EMBL" id="CP043930">
    <property type="protein sequence ID" value="QGQ24639.1"/>
    <property type="molecule type" value="Genomic_DNA"/>
</dbReference>
<reference evidence="2 3" key="1">
    <citation type="submission" date="2019-09" db="EMBL/GenBank/DDBJ databases">
        <title>Gimesia benthica sp. nov., a novel bacterium isolated from deep-sea water of the Northwest Indian Ocean.</title>
        <authorList>
            <person name="Dai X."/>
        </authorList>
    </citation>
    <scope>NUCLEOTIDE SEQUENCE [LARGE SCALE GENOMIC DNA]</scope>
    <source>
        <strain evidence="2 3">E7</strain>
    </source>
</reference>
<evidence type="ECO:0000256" key="1">
    <source>
        <dbReference type="SAM" id="Phobius"/>
    </source>
</evidence>
<keyword evidence="1" id="KW-0812">Transmembrane</keyword>
<keyword evidence="1" id="KW-1133">Transmembrane helix</keyword>
<evidence type="ECO:0000313" key="2">
    <source>
        <dbReference type="EMBL" id="QGQ24639.1"/>
    </source>
</evidence>
<feature type="transmembrane region" description="Helical" evidence="1">
    <location>
        <begin position="157"/>
        <end position="179"/>
    </location>
</feature>
<keyword evidence="1" id="KW-0472">Membrane</keyword>
<gene>
    <name evidence="2" type="ORF">F1728_18945</name>
</gene>
<proteinExistence type="predicted"/>